<organism evidence="1 2">
    <name type="scientific">Lacticaseibacillus paracasei subsp. paracasei Lpp126</name>
    <dbReference type="NCBI Taxonomy" id="1256206"/>
    <lineage>
        <taxon>Bacteria</taxon>
        <taxon>Bacillati</taxon>
        <taxon>Bacillota</taxon>
        <taxon>Bacilli</taxon>
        <taxon>Lactobacillales</taxon>
        <taxon>Lactobacillaceae</taxon>
        <taxon>Lacticaseibacillus</taxon>
    </lineage>
</organism>
<name>S2SAY8_LACPA</name>
<dbReference type="EMBL" id="ANKC01000488">
    <property type="protein sequence ID" value="EPC76628.1"/>
    <property type="molecule type" value="Genomic_DNA"/>
</dbReference>
<gene>
    <name evidence="1" type="ORF">Lpp126_06897</name>
</gene>
<sequence length="25" mass="2671">MHFIQTHKQEAMIAGGVLTAGGLIF</sequence>
<dbReference type="PATRIC" id="fig|1256206.3.peg.1053"/>
<reference evidence="1 2" key="1">
    <citation type="journal article" date="2013" name="PLoS ONE">
        <title>Lactobacillus paracasei comparative genomics: towards species pan-genome definition and exploitation of diversity.</title>
        <authorList>
            <person name="Smokvina T."/>
            <person name="Wels M."/>
            <person name="Polka J."/>
            <person name="Chervaux C."/>
            <person name="Brisse S."/>
            <person name="Boekhorst J."/>
            <person name="van Hylckama Vlieg J.E."/>
            <person name="Siezen R.J."/>
        </authorList>
    </citation>
    <scope>NUCLEOTIDE SEQUENCE [LARGE SCALE GENOMIC DNA]</scope>
    <source>
        <strain evidence="1 2">Lpp126</strain>
    </source>
</reference>
<comment type="caution">
    <text evidence="1">The sequence shown here is derived from an EMBL/GenBank/DDBJ whole genome shotgun (WGS) entry which is preliminary data.</text>
</comment>
<evidence type="ECO:0000313" key="2">
    <source>
        <dbReference type="Proteomes" id="UP000014243"/>
    </source>
</evidence>
<accession>S2SAY8</accession>
<evidence type="ECO:0000313" key="1">
    <source>
        <dbReference type="EMBL" id="EPC76628.1"/>
    </source>
</evidence>
<proteinExistence type="predicted"/>
<dbReference type="Proteomes" id="UP000014243">
    <property type="component" value="Unassembled WGS sequence"/>
</dbReference>
<protein>
    <submittedName>
        <fullName evidence="1">Zinc-transporting ATPase</fullName>
    </submittedName>
</protein>
<dbReference type="AlphaFoldDB" id="S2SAY8"/>